<dbReference type="InterPro" id="IPR020846">
    <property type="entry name" value="MFS_dom"/>
</dbReference>
<evidence type="ECO:0000259" key="7">
    <source>
        <dbReference type="PROSITE" id="PS50850"/>
    </source>
</evidence>
<evidence type="ECO:0000256" key="5">
    <source>
        <dbReference type="ARBA" id="ARBA00023136"/>
    </source>
</evidence>
<dbReference type="InterPro" id="IPR011701">
    <property type="entry name" value="MFS"/>
</dbReference>
<keyword evidence="4 6" id="KW-1133">Transmembrane helix</keyword>
<dbReference type="KEGG" id="acz:Acaty_c0792"/>
<dbReference type="AlphaFoldDB" id="A0A059ZNY2"/>
<dbReference type="HOGENOM" id="CLU_000960_28_0_6"/>
<name>A0A059ZNY2_ACICK</name>
<feature type="transmembrane region" description="Helical" evidence="6">
    <location>
        <begin position="490"/>
        <end position="510"/>
    </location>
</feature>
<gene>
    <name evidence="8" type="ORF">Acaty_c0792</name>
</gene>
<evidence type="ECO:0000256" key="3">
    <source>
        <dbReference type="ARBA" id="ARBA00022692"/>
    </source>
</evidence>
<feature type="transmembrane region" description="Helical" evidence="6">
    <location>
        <begin position="244"/>
        <end position="263"/>
    </location>
</feature>
<keyword evidence="2" id="KW-0813">Transport</keyword>
<dbReference type="RefSeq" id="WP_004871022.1">
    <property type="nucleotide sequence ID" value="NZ_CP005986.1"/>
</dbReference>
<keyword evidence="5 6" id="KW-0472">Membrane</keyword>
<feature type="transmembrane region" description="Helical" evidence="6">
    <location>
        <begin position="150"/>
        <end position="169"/>
    </location>
</feature>
<protein>
    <submittedName>
        <fullName evidence="8">Multidrug resistance protein B</fullName>
    </submittedName>
</protein>
<feature type="transmembrane region" description="Helical" evidence="6">
    <location>
        <begin position="67"/>
        <end position="85"/>
    </location>
</feature>
<evidence type="ECO:0000256" key="1">
    <source>
        <dbReference type="ARBA" id="ARBA00004141"/>
    </source>
</evidence>
<keyword evidence="3 6" id="KW-0812">Transmembrane</keyword>
<evidence type="ECO:0000256" key="4">
    <source>
        <dbReference type="ARBA" id="ARBA00022989"/>
    </source>
</evidence>
<dbReference type="InterPro" id="IPR036259">
    <property type="entry name" value="MFS_trans_sf"/>
</dbReference>
<feature type="transmembrane region" description="Helical" evidence="6">
    <location>
        <begin position="310"/>
        <end position="333"/>
    </location>
</feature>
<dbReference type="Gene3D" id="1.20.1720.10">
    <property type="entry name" value="Multidrug resistance protein D"/>
    <property type="match status" value="1"/>
</dbReference>
<feature type="transmembrane region" description="Helical" evidence="6">
    <location>
        <begin position="376"/>
        <end position="398"/>
    </location>
</feature>
<dbReference type="PANTHER" id="PTHR42718:SF9">
    <property type="entry name" value="MAJOR FACILITATOR SUPERFAMILY MULTIDRUG TRANSPORTER MFSC"/>
    <property type="match status" value="1"/>
</dbReference>
<dbReference type="GO" id="GO:0016020">
    <property type="term" value="C:membrane"/>
    <property type="evidence" value="ECO:0007669"/>
    <property type="project" value="UniProtKB-SubCell"/>
</dbReference>
<evidence type="ECO:0000256" key="2">
    <source>
        <dbReference type="ARBA" id="ARBA00022448"/>
    </source>
</evidence>
<proteinExistence type="predicted"/>
<dbReference type="PANTHER" id="PTHR42718">
    <property type="entry name" value="MAJOR FACILITATOR SUPERFAMILY MULTIDRUG TRANSPORTER MFSC"/>
    <property type="match status" value="1"/>
</dbReference>
<feature type="transmembrane region" description="Helical" evidence="6">
    <location>
        <begin position="24"/>
        <end position="47"/>
    </location>
</feature>
<dbReference type="eggNOG" id="COG2814">
    <property type="taxonomic scope" value="Bacteria"/>
</dbReference>
<feature type="transmembrane region" description="Helical" evidence="6">
    <location>
        <begin position="181"/>
        <end position="203"/>
    </location>
</feature>
<reference evidence="8 9" key="1">
    <citation type="journal article" date="2009" name="J. Bacteriol.">
        <title>Draft genome sequence of the extremely acidophilic bacterium Acidithiobacillus caldus ATCC 51756 reveals metabolic versatility in the genus Acidithiobacillus.</title>
        <authorList>
            <person name="Valdes J."/>
            <person name="Quatrini R."/>
            <person name="Hallberg K."/>
            <person name="Dopson M."/>
            <person name="Valenzuela P.D."/>
            <person name="Holmes D.S."/>
        </authorList>
    </citation>
    <scope>NUCLEOTIDE SEQUENCE [LARGE SCALE GENOMIC DNA]</scope>
    <source>
        <strain evidence="9">ATCC 51756 / DSM 8584 / KU</strain>
    </source>
</reference>
<dbReference type="GO" id="GO:0022857">
    <property type="term" value="F:transmembrane transporter activity"/>
    <property type="evidence" value="ECO:0007669"/>
    <property type="project" value="InterPro"/>
</dbReference>
<dbReference type="EMBL" id="CP005986">
    <property type="protein sequence ID" value="AIA54669.1"/>
    <property type="molecule type" value="Genomic_DNA"/>
</dbReference>
<sequence>MSRIDAGRRRIEAIAADLPPGRFLLLNLAIGLAHFLVLFNAGAYLAMIPEVAGALGVNANFAIWPQTDFFVGMALAAPLSLWLAARQGESRSFLLIFAGFGISALGCAETTEFWSFILARFAMGFFGGLSIPLSLAILRHRYRPGHERLVRSLWGVAALTPFTLAPAVGGWLCTYWGWRSLFYLDGPLALALTGFVFLALRGLPSLPVRVRSMDWPGLMLLAAALATTQVTLDLGTYLDWWHSAHFWILTVIVAILWVTLWLWEWQHPQPLVAYRLFRHGNFFLGVVGVFAGTLLFQGMMALLVVQAQLVWGYTAFLAGVLVLPMAVTAKPASLISQWALRHWDAGLLAAVDLAGLALSCFLIATYDRDASYTALLWPQFVLGFFLGGLFLPLTRLALGALPESEAERGLGVFNLFRVAAQGYGIPILVGWLARVEQEVHHFLVEPGVASARPWQAATRALLARGLSPPAAKLQLARELSRHASFLAFNALFYACAWAFLALSALLLIFARPTTTAVTPSPAEWMREKMAEPA</sequence>
<feature type="transmembrane region" description="Helical" evidence="6">
    <location>
        <begin position="117"/>
        <end position="138"/>
    </location>
</feature>
<accession>A0A059ZNY2</accession>
<feature type="transmembrane region" description="Helical" evidence="6">
    <location>
        <begin position="92"/>
        <end position="111"/>
    </location>
</feature>
<comment type="subcellular location">
    <subcellularLocation>
        <location evidence="1">Membrane</location>
        <topology evidence="1">Multi-pass membrane protein</topology>
    </subcellularLocation>
</comment>
<evidence type="ECO:0000313" key="9">
    <source>
        <dbReference type="Proteomes" id="UP000005522"/>
    </source>
</evidence>
<feature type="domain" description="Major facilitator superfamily (MFS) profile" evidence="7">
    <location>
        <begin position="26"/>
        <end position="515"/>
    </location>
</feature>
<organism evidence="8 9">
    <name type="scientific">Acidithiobacillus caldus (strain ATCC 51756 / DSM 8584 / KU)</name>
    <dbReference type="NCBI Taxonomy" id="637389"/>
    <lineage>
        <taxon>Bacteria</taxon>
        <taxon>Pseudomonadati</taxon>
        <taxon>Pseudomonadota</taxon>
        <taxon>Acidithiobacillia</taxon>
        <taxon>Acidithiobacillales</taxon>
        <taxon>Acidithiobacillaceae</taxon>
        <taxon>Acidithiobacillus</taxon>
    </lineage>
</organism>
<dbReference type="Gene3D" id="1.20.1250.20">
    <property type="entry name" value="MFS general substrate transporter like domains"/>
    <property type="match status" value="1"/>
</dbReference>
<dbReference type="PROSITE" id="PS50850">
    <property type="entry name" value="MFS"/>
    <property type="match status" value="1"/>
</dbReference>
<feature type="transmembrane region" description="Helical" evidence="6">
    <location>
        <begin position="345"/>
        <end position="364"/>
    </location>
</feature>
<dbReference type="Pfam" id="PF07690">
    <property type="entry name" value="MFS_1"/>
    <property type="match status" value="1"/>
</dbReference>
<dbReference type="SUPFAM" id="SSF103473">
    <property type="entry name" value="MFS general substrate transporter"/>
    <property type="match status" value="1"/>
</dbReference>
<evidence type="ECO:0000313" key="8">
    <source>
        <dbReference type="EMBL" id="AIA54669.1"/>
    </source>
</evidence>
<evidence type="ECO:0000256" key="6">
    <source>
        <dbReference type="SAM" id="Phobius"/>
    </source>
</evidence>
<dbReference type="Proteomes" id="UP000005522">
    <property type="component" value="Chromosome"/>
</dbReference>
<feature type="transmembrane region" description="Helical" evidence="6">
    <location>
        <begin position="283"/>
        <end position="304"/>
    </location>
</feature>